<dbReference type="InterPro" id="IPR026893">
    <property type="entry name" value="Tyr/Ser_Pase_IphP-type"/>
</dbReference>
<gene>
    <name evidence="2" type="ORF">ACFQZV_04485</name>
</gene>
<dbReference type="EMBL" id="JBHTIM010000001">
    <property type="protein sequence ID" value="MFD0780556.1"/>
    <property type="molecule type" value="Genomic_DNA"/>
</dbReference>
<proteinExistence type="predicted"/>
<evidence type="ECO:0000313" key="2">
    <source>
        <dbReference type="EMBL" id="MFD0780556.1"/>
    </source>
</evidence>
<sequence length="267" mass="27356">MTTTLDGTFNFRDTGGTPLIAGGATNAGVLYRSDALSGLTPEGLEQLAASDIGVIADFRTPQEKQMAPDRLPTSRPFRVVDLPLLEGAVSGLAQQAMQSIAQSGDAAGTAAALDAALAQIPSLGDLYVSMLEHGAPSFAELGRLVGAATVDPPTAVLVHCTAGKDRTGVSTALMLDAAGAERAAVVADYASSQEHLAGPWAEEMYAMVAKTGIPLTDSLRELISGTPATAIEQAFAWIDAKGGSAAYLQSGGLTDAELAALRRRLTS</sequence>
<dbReference type="SUPFAM" id="SSF52799">
    <property type="entry name" value="(Phosphotyrosine protein) phosphatases II"/>
    <property type="match status" value="1"/>
</dbReference>
<dbReference type="Proteomes" id="UP001597042">
    <property type="component" value="Unassembled WGS sequence"/>
</dbReference>
<evidence type="ECO:0000259" key="1">
    <source>
        <dbReference type="PROSITE" id="PS50056"/>
    </source>
</evidence>
<dbReference type="InterPro" id="IPR029021">
    <property type="entry name" value="Prot-tyrosine_phosphatase-like"/>
</dbReference>
<dbReference type="Gene3D" id="3.90.190.10">
    <property type="entry name" value="Protein tyrosine phosphatase superfamily"/>
    <property type="match status" value="1"/>
</dbReference>
<reference evidence="3" key="1">
    <citation type="journal article" date="2019" name="Int. J. Syst. Evol. Microbiol.">
        <title>The Global Catalogue of Microorganisms (GCM) 10K type strain sequencing project: providing services to taxonomists for standard genome sequencing and annotation.</title>
        <authorList>
            <consortium name="The Broad Institute Genomics Platform"/>
            <consortium name="The Broad Institute Genome Sequencing Center for Infectious Disease"/>
            <person name="Wu L."/>
            <person name="Ma J."/>
        </authorList>
    </citation>
    <scope>NUCLEOTIDE SEQUENCE [LARGE SCALE GENOMIC DNA]</scope>
    <source>
        <strain evidence="3">CCUG 50754</strain>
    </source>
</reference>
<dbReference type="InterPro" id="IPR016130">
    <property type="entry name" value="Tyr_Pase_AS"/>
</dbReference>
<protein>
    <submittedName>
        <fullName evidence="2">Tyrosine-protein phosphatase</fullName>
    </submittedName>
</protein>
<keyword evidence="3" id="KW-1185">Reference proteome</keyword>
<dbReference type="Pfam" id="PF13350">
    <property type="entry name" value="Y_phosphatase3"/>
    <property type="match status" value="1"/>
</dbReference>
<evidence type="ECO:0000313" key="3">
    <source>
        <dbReference type="Proteomes" id="UP001597042"/>
    </source>
</evidence>
<dbReference type="RefSeq" id="WP_378750458.1">
    <property type="nucleotide sequence ID" value="NZ_JBHSSV010000003.1"/>
</dbReference>
<name>A0ABW2ZQP7_9MICO</name>
<feature type="domain" description="Tyrosine specific protein phosphatases" evidence="1">
    <location>
        <begin position="136"/>
        <end position="175"/>
    </location>
</feature>
<dbReference type="PROSITE" id="PS00383">
    <property type="entry name" value="TYR_PHOSPHATASE_1"/>
    <property type="match status" value="1"/>
</dbReference>
<dbReference type="PROSITE" id="PS50056">
    <property type="entry name" value="TYR_PHOSPHATASE_2"/>
    <property type="match status" value="1"/>
</dbReference>
<dbReference type="InterPro" id="IPR000387">
    <property type="entry name" value="Tyr_Pase_dom"/>
</dbReference>
<comment type="caution">
    <text evidence="2">The sequence shown here is derived from an EMBL/GenBank/DDBJ whole genome shotgun (WGS) entry which is preliminary data.</text>
</comment>
<organism evidence="2 3">
    <name type="scientific">Microbacterium koreense</name>
    <dbReference type="NCBI Taxonomy" id="323761"/>
    <lineage>
        <taxon>Bacteria</taxon>
        <taxon>Bacillati</taxon>
        <taxon>Actinomycetota</taxon>
        <taxon>Actinomycetes</taxon>
        <taxon>Micrococcales</taxon>
        <taxon>Microbacteriaceae</taxon>
        <taxon>Microbacterium</taxon>
    </lineage>
</organism>
<accession>A0ABW2ZQP7</accession>